<organism evidence="2 3">
    <name type="scientific">Haloarcula marismortui ATCC 33800</name>
    <dbReference type="NCBI Taxonomy" id="662476"/>
    <lineage>
        <taxon>Archaea</taxon>
        <taxon>Methanobacteriati</taxon>
        <taxon>Methanobacteriota</taxon>
        <taxon>Stenosarchaea group</taxon>
        <taxon>Halobacteria</taxon>
        <taxon>Halobacteriales</taxon>
        <taxon>Haloarculaceae</taxon>
        <taxon>Haloarcula</taxon>
    </lineage>
</organism>
<dbReference type="AlphaFoldDB" id="M0JY22"/>
<dbReference type="Proteomes" id="UP000011659">
    <property type="component" value="Unassembled WGS sequence"/>
</dbReference>
<dbReference type="PANTHER" id="PTHR10491">
    <property type="entry name" value="DTDP-4-DEHYDRORHAMNOSE REDUCTASE"/>
    <property type="match status" value="1"/>
</dbReference>
<protein>
    <submittedName>
        <fullName evidence="2">dTDP-4-dehydrorhamnose reductase</fullName>
    </submittedName>
</protein>
<feature type="domain" description="RmlD-like substrate binding" evidence="1">
    <location>
        <begin position="19"/>
        <end position="309"/>
    </location>
</feature>
<gene>
    <name evidence="2" type="ORF">C436_08519</name>
</gene>
<dbReference type="PATRIC" id="fig|662476.7.peg.1695"/>
<dbReference type="PANTHER" id="PTHR10491:SF4">
    <property type="entry name" value="METHIONINE ADENOSYLTRANSFERASE 2 SUBUNIT BETA"/>
    <property type="match status" value="1"/>
</dbReference>
<name>M0JY22_9EURY</name>
<comment type="caution">
    <text evidence="2">The sequence shown here is derived from an EMBL/GenBank/DDBJ whole genome shotgun (WGS) entry which is preliminary data.</text>
</comment>
<dbReference type="InterPro" id="IPR029903">
    <property type="entry name" value="RmlD-like-bd"/>
</dbReference>
<reference evidence="2 3" key="1">
    <citation type="journal article" date="2014" name="PLoS Genet.">
        <title>Phylogenetically driven sequencing of extremely halophilic archaea reveals strategies for static and dynamic osmo-response.</title>
        <authorList>
            <person name="Becker E.A."/>
            <person name="Seitzer P.M."/>
            <person name="Tritt A."/>
            <person name="Larsen D."/>
            <person name="Krusor M."/>
            <person name="Yao A.I."/>
            <person name="Wu D."/>
            <person name="Madern D."/>
            <person name="Eisen J.A."/>
            <person name="Darling A.E."/>
            <person name="Facciotti M.T."/>
        </authorList>
    </citation>
    <scope>NUCLEOTIDE SEQUENCE [LARGE SCALE GENOMIC DNA]</scope>
    <source>
        <strain evidence="2 3">ATCC 33800</strain>
    </source>
</reference>
<dbReference type="InterPro" id="IPR005913">
    <property type="entry name" value="dTDP_dehydrorham_reduct"/>
</dbReference>
<proteinExistence type="predicted"/>
<dbReference type="Pfam" id="PF04321">
    <property type="entry name" value="RmlD_sub_bind"/>
    <property type="match status" value="1"/>
</dbReference>
<dbReference type="CDD" id="cd05254">
    <property type="entry name" value="dTDP_HR_like_SDR_e"/>
    <property type="match status" value="1"/>
</dbReference>
<dbReference type="InterPro" id="IPR036291">
    <property type="entry name" value="NAD(P)-bd_dom_sf"/>
</dbReference>
<evidence type="ECO:0000313" key="2">
    <source>
        <dbReference type="EMBL" id="EMA13891.1"/>
    </source>
</evidence>
<evidence type="ECO:0000313" key="3">
    <source>
        <dbReference type="Proteomes" id="UP000011659"/>
    </source>
</evidence>
<sequence length="314" mass="35004">MIWLYSQYLFTLLSEHYNMQLLVVGANGLLGSNVVRAGQQRGWNVRGTYHSTRPEFDIPLTQFDLREYDSFDSILTEHDPDVVVNCAAMTDVDECETNPEQAHVLNGDAPGKLATHCNVNGIEFVHVSTDYVFDGTRREPYSESADTNPVQVYGESKLAGEQEVIEETTDALVARLSFVWGIHRSSNDLTGFPAWVRSQLLSGENIPLFTDQWVTPTRAGQAAKTLLDLIEQDATGLFHIACSSCATPYEFGEVIADHVDVSEELLSEGSMDDVDRDATRPAYTCLDVENVESELDRPQPTLREDAEVVWNALH</sequence>
<dbReference type="SUPFAM" id="SSF51735">
    <property type="entry name" value="NAD(P)-binding Rossmann-fold domains"/>
    <property type="match status" value="1"/>
</dbReference>
<dbReference type="EMBL" id="AOLR01000017">
    <property type="protein sequence ID" value="EMA13891.1"/>
    <property type="molecule type" value="Genomic_DNA"/>
</dbReference>
<evidence type="ECO:0000259" key="1">
    <source>
        <dbReference type="Pfam" id="PF04321"/>
    </source>
</evidence>
<dbReference type="Gene3D" id="3.40.50.720">
    <property type="entry name" value="NAD(P)-binding Rossmann-like Domain"/>
    <property type="match status" value="1"/>
</dbReference>
<dbReference type="NCBIfam" id="TIGR01214">
    <property type="entry name" value="rmlD"/>
    <property type="match status" value="1"/>
</dbReference>
<accession>M0JY22</accession>
<keyword evidence="3" id="KW-1185">Reference proteome</keyword>